<dbReference type="Proteomes" id="UP000322025">
    <property type="component" value="Unassembled WGS sequence"/>
</dbReference>
<evidence type="ECO:0000256" key="2">
    <source>
        <dbReference type="SAM" id="Coils"/>
    </source>
</evidence>
<keyword evidence="4" id="KW-1185">Reference proteome</keyword>
<evidence type="ECO:0000313" key="3">
    <source>
        <dbReference type="EMBL" id="KAA8502033.1"/>
    </source>
</evidence>
<evidence type="ECO:0000256" key="1">
    <source>
        <dbReference type="ARBA" id="ARBA00023118"/>
    </source>
</evidence>
<dbReference type="AlphaFoldDB" id="A0A5M9HZF9"/>
<keyword evidence="2" id="KW-0175">Coiled coil</keyword>
<dbReference type="InterPro" id="IPR013422">
    <property type="entry name" value="CRISPR-assoc_prot_Cas5_N"/>
</dbReference>
<dbReference type="EMBL" id="VMSO01000004">
    <property type="protein sequence ID" value="KAA8502033.1"/>
    <property type="molecule type" value="Genomic_DNA"/>
</dbReference>
<comment type="caution">
    <text evidence="3">The sequence shown here is derived from an EMBL/GenBank/DDBJ whole genome shotgun (WGS) entry which is preliminary data.</text>
</comment>
<proteinExistence type="predicted"/>
<organism evidence="3 4">
    <name type="scientific">Mediterraneibacter catenae</name>
    <dbReference type="NCBI Taxonomy" id="2594882"/>
    <lineage>
        <taxon>Bacteria</taxon>
        <taxon>Bacillati</taxon>
        <taxon>Bacillota</taxon>
        <taxon>Clostridia</taxon>
        <taxon>Lachnospirales</taxon>
        <taxon>Lachnospiraceae</taxon>
        <taxon>Mediterraneibacter</taxon>
    </lineage>
</organism>
<evidence type="ECO:0000313" key="4">
    <source>
        <dbReference type="Proteomes" id="UP000322025"/>
    </source>
</evidence>
<dbReference type="InterPro" id="IPR053725">
    <property type="entry name" value="CRISPR_Cas5_sf"/>
</dbReference>
<dbReference type="OrthoDB" id="9782505at2"/>
<dbReference type="RefSeq" id="WP_150310422.1">
    <property type="nucleotide sequence ID" value="NZ_VMSO01000004.1"/>
</dbReference>
<feature type="coiled-coil region" evidence="2">
    <location>
        <begin position="116"/>
        <end position="200"/>
    </location>
</feature>
<gene>
    <name evidence="3" type="primary">cas5</name>
    <name evidence="3" type="ORF">FNY66_04625</name>
</gene>
<reference evidence="3" key="1">
    <citation type="submission" date="2019-07" db="EMBL/GenBank/DDBJ databases">
        <authorList>
            <person name="Wongkuna S."/>
            <person name="Scaria J."/>
        </authorList>
    </citation>
    <scope>NUCLEOTIDE SEQUENCE [LARGE SCALE GENOMIC DNA]</scope>
    <source>
        <strain evidence="3">SW178</strain>
    </source>
</reference>
<dbReference type="Gene3D" id="3.30.70.3120">
    <property type="match status" value="1"/>
</dbReference>
<protein>
    <submittedName>
        <fullName evidence="3">CRISPR-associated protein Cas5</fullName>
    </submittedName>
</protein>
<dbReference type="GO" id="GO:0051607">
    <property type="term" value="P:defense response to virus"/>
    <property type="evidence" value="ECO:0007669"/>
    <property type="project" value="UniProtKB-KW"/>
</dbReference>
<dbReference type="NCBIfam" id="TIGR02593">
    <property type="entry name" value="CRISPR_cas5"/>
    <property type="match status" value="1"/>
</dbReference>
<sequence>MKALRLVLRQSGANYKREETVDNKMTYPLPPFSTVIGALHSACGYREYVDMDISIQGRYGSMHREPYTDFCFLNSTQDDRGMLVKMKNASMLSPAFEKVASAKKPQGNSFREGITIQVHNQELLEEYRRLKDLNDELTEFKKQRFQPAMELLKRRKKALSEKKKIYKKDSALYARAEKREKELKQAEKQMKERLQIFQKEKYEYPVSKFRTLTKSMKFYEILDDIELIIHVKAEENVLNDIFEHRYEIKSIGRSEDFVSVEEAKMVDLLEEVDDEVESEYSAYLDFALFRKAPPTIFIDKKYGAGGTRYWLNKNYTIIGGKRKFEKKNVLYVSGYTVDQFGDGLYLDSDGEKKYIVNFL</sequence>
<name>A0A5M9HZF9_9FIRM</name>
<keyword evidence="1" id="KW-0051">Antiviral defense</keyword>
<accession>A0A5M9HZF9</accession>